<accession>A0ACB9YX27</accession>
<gene>
    <name evidence="1" type="ORF">F4820DRAFT_425139</name>
</gene>
<dbReference type="EMBL" id="MU393493">
    <property type="protein sequence ID" value="KAI4864021.1"/>
    <property type="molecule type" value="Genomic_DNA"/>
</dbReference>
<keyword evidence="2" id="KW-1185">Reference proteome</keyword>
<organism evidence="1 2">
    <name type="scientific">Hypoxylon rubiginosum</name>
    <dbReference type="NCBI Taxonomy" id="110542"/>
    <lineage>
        <taxon>Eukaryota</taxon>
        <taxon>Fungi</taxon>
        <taxon>Dikarya</taxon>
        <taxon>Ascomycota</taxon>
        <taxon>Pezizomycotina</taxon>
        <taxon>Sordariomycetes</taxon>
        <taxon>Xylariomycetidae</taxon>
        <taxon>Xylariales</taxon>
        <taxon>Hypoxylaceae</taxon>
        <taxon>Hypoxylon</taxon>
    </lineage>
</organism>
<evidence type="ECO:0000313" key="2">
    <source>
        <dbReference type="Proteomes" id="UP001497700"/>
    </source>
</evidence>
<comment type="caution">
    <text evidence="1">The sequence shown here is derived from an EMBL/GenBank/DDBJ whole genome shotgun (WGS) entry which is preliminary data.</text>
</comment>
<reference evidence="1 2" key="1">
    <citation type="journal article" date="2022" name="New Phytol.">
        <title>Ecological generalism drives hyperdiversity of secondary metabolite gene clusters in xylarialean endophytes.</title>
        <authorList>
            <person name="Franco M.E.E."/>
            <person name="Wisecaver J.H."/>
            <person name="Arnold A.E."/>
            <person name="Ju Y.M."/>
            <person name="Slot J.C."/>
            <person name="Ahrendt S."/>
            <person name="Moore L.P."/>
            <person name="Eastman K.E."/>
            <person name="Scott K."/>
            <person name="Konkel Z."/>
            <person name="Mondo S.J."/>
            <person name="Kuo A."/>
            <person name="Hayes R.D."/>
            <person name="Haridas S."/>
            <person name="Andreopoulos B."/>
            <person name="Riley R."/>
            <person name="LaButti K."/>
            <person name="Pangilinan J."/>
            <person name="Lipzen A."/>
            <person name="Amirebrahimi M."/>
            <person name="Yan J."/>
            <person name="Adam C."/>
            <person name="Keymanesh K."/>
            <person name="Ng V."/>
            <person name="Louie K."/>
            <person name="Northen T."/>
            <person name="Drula E."/>
            <person name="Henrissat B."/>
            <person name="Hsieh H.M."/>
            <person name="Youens-Clark K."/>
            <person name="Lutzoni F."/>
            <person name="Miadlikowska J."/>
            <person name="Eastwood D.C."/>
            <person name="Hamelin R.C."/>
            <person name="Grigoriev I.V."/>
            <person name="U'Ren J.M."/>
        </authorList>
    </citation>
    <scope>NUCLEOTIDE SEQUENCE [LARGE SCALE GENOMIC DNA]</scope>
    <source>
        <strain evidence="1 2">CBS 119005</strain>
    </source>
</reference>
<proteinExistence type="predicted"/>
<name>A0ACB9YX27_9PEZI</name>
<dbReference type="Proteomes" id="UP001497700">
    <property type="component" value="Unassembled WGS sequence"/>
</dbReference>
<protein>
    <submittedName>
        <fullName evidence="1">Uncharacterized protein</fullName>
    </submittedName>
</protein>
<sequence length="284" mass="32189">MVIGVDGVHSKTREIMTKLARASSEDKGKEDPYPMAASFQGLFARAPCRDDIPKGCFFESHGTGVASQVVNGNEFMYFAVLRALPKPTTERRRYTRQELEEEAKRLSDVHIFPTVTFKEIWQNCDHENDASLVHIEEGFLDKWHHGRIVLLGDAVHKMTPINGNGVNTGLQSATVLVNQLHGILSSGSSFTDEALEKAFHNYQTTQEEGCRKICEQGAFMTRLVTWSTWTGWFFDRFIVPWLNLEETVKSQVRPMLQDAHILDFIPFEGRAGEVPWNRTTKSQA</sequence>
<evidence type="ECO:0000313" key="1">
    <source>
        <dbReference type="EMBL" id="KAI4864021.1"/>
    </source>
</evidence>